<dbReference type="EMBL" id="JAAGWY010000001">
    <property type="protein sequence ID" value="NEN04728.1"/>
    <property type="molecule type" value="Genomic_DNA"/>
</dbReference>
<proteinExistence type="predicted"/>
<evidence type="ECO:0000313" key="2">
    <source>
        <dbReference type="Proteomes" id="UP000474967"/>
    </source>
</evidence>
<gene>
    <name evidence="1" type="ORF">G3T36_02485</name>
</gene>
<dbReference type="RefSeq" id="WP_163287828.1">
    <property type="nucleotide sequence ID" value="NZ_JAAGWY010000001.1"/>
</dbReference>
<dbReference type="AlphaFoldDB" id="A0A6L9XUN3"/>
<name>A0A6L9XUN3_9MICO</name>
<comment type="caution">
    <text evidence="1">The sequence shown here is derived from an EMBL/GenBank/DDBJ whole genome shotgun (WGS) entry which is preliminary data.</text>
</comment>
<organism evidence="1 2">
    <name type="scientific">Leifsonia tongyongensis</name>
    <dbReference type="NCBI Taxonomy" id="1268043"/>
    <lineage>
        <taxon>Bacteria</taxon>
        <taxon>Bacillati</taxon>
        <taxon>Actinomycetota</taxon>
        <taxon>Actinomycetes</taxon>
        <taxon>Micrococcales</taxon>
        <taxon>Microbacteriaceae</taxon>
        <taxon>Leifsonia</taxon>
    </lineage>
</organism>
<keyword evidence="2" id="KW-1185">Reference proteome</keyword>
<dbReference type="Proteomes" id="UP000474967">
    <property type="component" value="Unassembled WGS sequence"/>
</dbReference>
<reference evidence="1 2" key="1">
    <citation type="journal article" date="2014" name="J. Microbiol.">
        <title>Diaminobutyricibacter tongyongensis gen. nov., sp. nov. and Homoserinibacter gongjuensis gen. nov., sp. nov. belong to the family Microbacteriaceae.</title>
        <authorList>
            <person name="Kim S.J."/>
            <person name="Ahn J.H."/>
            <person name="Weon H.Y."/>
            <person name="Hamada M."/>
            <person name="Suzuki K."/>
            <person name="Kwon S.W."/>
        </authorList>
    </citation>
    <scope>NUCLEOTIDE SEQUENCE [LARGE SCALE GENOMIC DNA]</scope>
    <source>
        <strain evidence="1 2">NBRC 108724</strain>
    </source>
</reference>
<sequence>MGDPGDSADELFMPDDDLAQIEKELFAAIRAAHTQRVKEGPVVEPYEWGEASVTNPDWSGTAQLDQRMTAAGIEEVVGLDPERWMVVGIDIGGGEHSHEIHVLAVDHAIFPNGQDVFPRIAEANGGAIPVTDFLVHDADPYAVLKAVTHVFELRMRTRGTRDIPIQVTALGDAPEGWTN</sequence>
<protein>
    <submittedName>
        <fullName evidence="1">Uncharacterized protein</fullName>
    </submittedName>
</protein>
<evidence type="ECO:0000313" key="1">
    <source>
        <dbReference type="EMBL" id="NEN04728.1"/>
    </source>
</evidence>
<accession>A0A6L9XUN3</accession>